<organism evidence="1">
    <name type="scientific">hydrothermal vent metagenome</name>
    <dbReference type="NCBI Taxonomy" id="652676"/>
    <lineage>
        <taxon>unclassified sequences</taxon>
        <taxon>metagenomes</taxon>
        <taxon>ecological metagenomes</taxon>
    </lineage>
</organism>
<proteinExistence type="predicted"/>
<reference evidence="1" key="1">
    <citation type="submission" date="2018-06" db="EMBL/GenBank/DDBJ databases">
        <authorList>
            <person name="Zhirakovskaya E."/>
        </authorList>
    </citation>
    <scope>NUCLEOTIDE SEQUENCE</scope>
</reference>
<dbReference type="InterPro" id="IPR046708">
    <property type="entry name" value="DUF6781"/>
</dbReference>
<gene>
    <name evidence="1" type="ORF">MNBD_DELTA03-1184</name>
</gene>
<sequence length="222" mass="23201">MNEQTNQENVNQKTEEAARAAVESGDDIREAVRNITLKALSEGQLDLRKMREVVQAVLRGASGGIIMKGTETKQALQEAMAGVDEALAASAEASKLAIQEAAGSIKNFSTQNLKQAIEDLRALEDMFLDTVISIAKTSNMTVKDSLNSLAQHARTSGTLVGKAAAKAAGALSSQLGQNMREGVSASAESLLKAGAQISQAAAGFLDGLAEALNKTGSNKQEK</sequence>
<dbReference type="AlphaFoldDB" id="A0A3B0V0J7"/>
<dbReference type="Pfam" id="PF20572">
    <property type="entry name" value="DUF6781"/>
    <property type="match status" value="1"/>
</dbReference>
<name>A0A3B0V0J7_9ZZZZ</name>
<evidence type="ECO:0000313" key="1">
    <source>
        <dbReference type="EMBL" id="VAW36968.1"/>
    </source>
</evidence>
<dbReference type="EMBL" id="UOEX01000192">
    <property type="protein sequence ID" value="VAW36968.1"/>
    <property type="molecule type" value="Genomic_DNA"/>
</dbReference>
<protein>
    <submittedName>
        <fullName evidence="1">Uncharacterized protein</fullName>
    </submittedName>
</protein>
<accession>A0A3B0V0J7</accession>